<dbReference type="PROSITE" id="PS50222">
    <property type="entry name" value="EF_HAND_2"/>
    <property type="match status" value="2"/>
</dbReference>
<keyword evidence="9" id="KW-0809">Transit peptide</keyword>
<keyword evidence="10" id="KW-0406">Ion transport</keyword>
<dbReference type="EMBL" id="JAWQEG010000702">
    <property type="protein sequence ID" value="KAK3886380.1"/>
    <property type="molecule type" value="Genomic_DNA"/>
</dbReference>
<keyword evidence="4" id="KW-0109">Calcium transport</keyword>
<accession>A0AAE1G5D2</accession>
<dbReference type="Pfam" id="PF13202">
    <property type="entry name" value="EF-hand_5"/>
    <property type="match status" value="1"/>
</dbReference>
<evidence type="ECO:0000256" key="11">
    <source>
        <dbReference type="ARBA" id="ARBA00023128"/>
    </source>
</evidence>
<comment type="caution">
    <text evidence="15">The sequence shown here is derived from an EMBL/GenBank/DDBJ whole genome shotgun (WGS) entry which is preliminary data.</text>
</comment>
<sequence>MMTPDDFMRALTPGVKQPEGLGLDQFRKYDSKSVADMLDQTLDKDSIFHKLDTAGLISFSDYIFLLTVLSASQREFKIVFNIYDWNGDGTVDCDEFNKVTTLLLNNTATGTRHKDHSITGNIYKGVNSTLGKYFFGPDLKDKLTIDEFLSFQQQLQQEVHSLEFRRIRTNDAGLISEKDFAELLLVYGGFPDHKKTSMLKKVKETFKGEASKGVSQHEYLNLMCFLTNIKDVDMALKYYHDTGSAIDAGILKHLVKSVAGVQLSDNVINVIFALFDENDDGQLSHDEFVSVMKNRRQWGLEKPRDTGFIKFISSMFKTVLGAKSILMNTLWRVKMEVDDEANQQCHCKGCTYRDGEGGKD</sequence>
<dbReference type="SMART" id="SM00054">
    <property type="entry name" value="EFh"/>
    <property type="match status" value="2"/>
</dbReference>
<dbReference type="GO" id="GO:0051560">
    <property type="term" value="P:mitochondrial calcium ion homeostasis"/>
    <property type="evidence" value="ECO:0007669"/>
    <property type="project" value="TreeGrafter"/>
</dbReference>
<dbReference type="InterPro" id="IPR018247">
    <property type="entry name" value="EF_Hand_1_Ca_BS"/>
</dbReference>
<feature type="domain" description="EF-hand" evidence="14">
    <location>
        <begin position="263"/>
        <end position="298"/>
    </location>
</feature>
<dbReference type="AlphaFoldDB" id="A0AAE1G5D2"/>
<dbReference type="GO" id="GO:0005758">
    <property type="term" value="C:mitochondrial intermembrane space"/>
    <property type="evidence" value="ECO:0007669"/>
    <property type="project" value="UniProtKB-SubCell"/>
</dbReference>
<protein>
    <recommendedName>
        <fullName evidence="14">EF-hand domain-containing protein</fullName>
    </recommendedName>
</protein>
<evidence type="ECO:0000256" key="1">
    <source>
        <dbReference type="ARBA" id="ARBA00004273"/>
    </source>
</evidence>
<evidence type="ECO:0000256" key="9">
    <source>
        <dbReference type="ARBA" id="ARBA00022946"/>
    </source>
</evidence>
<dbReference type="InterPro" id="IPR011992">
    <property type="entry name" value="EF-hand-dom_pair"/>
</dbReference>
<dbReference type="InterPro" id="IPR039800">
    <property type="entry name" value="MICU1/2/3"/>
</dbReference>
<dbReference type="CDD" id="cd15900">
    <property type="entry name" value="EFh_MICU"/>
    <property type="match status" value="1"/>
</dbReference>
<evidence type="ECO:0000256" key="12">
    <source>
        <dbReference type="ARBA" id="ARBA00023136"/>
    </source>
</evidence>
<evidence type="ECO:0000256" key="10">
    <source>
        <dbReference type="ARBA" id="ARBA00023065"/>
    </source>
</evidence>
<dbReference type="GO" id="GO:1990246">
    <property type="term" value="C:uniplex complex"/>
    <property type="evidence" value="ECO:0007669"/>
    <property type="project" value="TreeGrafter"/>
</dbReference>
<dbReference type="PROSITE" id="PS00018">
    <property type="entry name" value="EF_HAND_1"/>
    <property type="match status" value="1"/>
</dbReference>
<evidence type="ECO:0000313" key="15">
    <source>
        <dbReference type="EMBL" id="KAK3886380.1"/>
    </source>
</evidence>
<keyword evidence="16" id="KW-1185">Reference proteome</keyword>
<keyword evidence="11" id="KW-0496">Mitochondrion</keyword>
<dbReference type="GO" id="GO:0005509">
    <property type="term" value="F:calcium ion binding"/>
    <property type="evidence" value="ECO:0007669"/>
    <property type="project" value="InterPro"/>
</dbReference>
<dbReference type="Pfam" id="PF13833">
    <property type="entry name" value="EF-hand_8"/>
    <property type="match status" value="1"/>
</dbReference>
<evidence type="ECO:0000256" key="13">
    <source>
        <dbReference type="ARBA" id="ARBA00038333"/>
    </source>
</evidence>
<evidence type="ECO:0000259" key="14">
    <source>
        <dbReference type="PROSITE" id="PS50222"/>
    </source>
</evidence>
<evidence type="ECO:0000256" key="6">
    <source>
        <dbReference type="ARBA" id="ARBA00022737"/>
    </source>
</evidence>
<proteinExistence type="inferred from homology"/>
<evidence type="ECO:0000256" key="7">
    <source>
        <dbReference type="ARBA" id="ARBA00022792"/>
    </source>
</evidence>
<evidence type="ECO:0000313" key="16">
    <source>
        <dbReference type="Proteomes" id="UP001286313"/>
    </source>
</evidence>
<evidence type="ECO:0000256" key="4">
    <source>
        <dbReference type="ARBA" id="ARBA00022568"/>
    </source>
</evidence>
<dbReference type="PANTHER" id="PTHR12294:SF1">
    <property type="entry name" value="CALCIUM UPTAKE PROTEIN 1, MITOCHONDRIAL"/>
    <property type="match status" value="1"/>
</dbReference>
<feature type="domain" description="EF-hand" evidence="14">
    <location>
        <begin position="71"/>
        <end position="106"/>
    </location>
</feature>
<keyword evidence="7" id="KW-0999">Mitochondrion inner membrane</keyword>
<evidence type="ECO:0000256" key="5">
    <source>
        <dbReference type="ARBA" id="ARBA00022723"/>
    </source>
</evidence>
<dbReference type="InterPro" id="IPR002048">
    <property type="entry name" value="EF_hand_dom"/>
</dbReference>
<keyword evidence="12" id="KW-0472">Membrane</keyword>
<dbReference type="Gene3D" id="1.10.238.10">
    <property type="entry name" value="EF-hand"/>
    <property type="match status" value="2"/>
</dbReference>
<comment type="subcellular location">
    <subcellularLocation>
        <location evidence="1">Mitochondrion inner membrane</location>
    </subcellularLocation>
    <subcellularLocation>
        <location evidence="2">Mitochondrion intermembrane space</location>
    </subcellularLocation>
</comment>
<keyword evidence="3" id="KW-0813">Transport</keyword>
<dbReference type="GO" id="GO:0036444">
    <property type="term" value="P:calcium import into the mitochondrion"/>
    <property type="evidence" value="ECO:0007669"/>
    <property type="project" value="TreeGrafter"/>
</dbReference>
<evidence type="ECO:0000256" key="3">
    <source>
        <dbReference type="ARBA" id="ARBA00022448"/>
    </source>
</evidence>
<dbReference type="Proteomes" id="UP001286313">
    <property type="component" value="Unassembled WGS sequence"/>
</dbReference>
<organism evidence="15 16">
    <name type="scientific">Petrolisthes cinctipes</name>
    <name type="common">Flat porcelain crab</name>
    <dbReference type="NCBI Taxonomy" id="88211"/>
    <lineage>
        <taxon>Eukaryota</taxon>
        <taxon>Metazoa</taxon>
        <taxon>Ecdysozoa</taxon>
        <taxon>Arthropoda</taxon>
        <taxon>Crustacea</taxon>
        <taxon>Multicrustacea</taxon>
        <taxon>Malacostraca</taxon>
        <taxon>Eumalacostraca</taxon>
        <taxon>Eucarida</taxon>
        <taxon>Decapoda</taxon>
        <taxon>Pleocyemata</taxon>
        <taxon>Anomura</taxon>
        <taxon>Galatheoidea</taxon>
        <taxon>Porcellanidae</taxon>
        <taxon>Petrolisthes</taxon>
    </lineage>
</organism>
<keyword evidence="5" id="KW-0479">Metal-binding</keyword>
<dbReference type="SUPFAM" id="SSF47473">
    <property type="entry name" value="EF-hand"/>
    <property type="match status" value="2"/>
</dbReference>
<gene>
    <name evidence="15" type="ORF">Pcinc_009483</name>
</gene>
<comment type="similarity">
    <text evidence="13">Belongs to the MICU1 family. MICU1 subfamily.</text>
</comment>
<name>A0AAE1G5D2_PETCI</name>
<dbReference type="PANTHER" id="PTHR12294">
    <property type="entry name" value="EF HAND DOMAIN FAMILY A1,A2-RELATED"/>
    <property type="match status" value="1"/>
</dbReference>
<evidence type="ECO:0000256" key="2">
    <source>
        <dbReference type="ARBA" id="ARBA00004569"/>
    </source>
</evidence>
<evidence type="ECO:0000256" key="8">
    <source>
        <dbReference type="ARBA" id="ARBA00022837"/>
    </source>
</evidence>
<keyword evidence="8" id="KW-0106">Calcium</keyword>
<reference evidence="15" key="1">
    <citation type="submission" date="2023-10" db="EMBL/GenBank/DDBJ databases">
        <title>Genome assemblies of two species of porcelain crab, Petrolisthes cinctipes and Petrolisthes manimaculis (Anomura: Porcellanidae).</title>
        <authorList>
            <person name="Angst P."/>
        </authorList>
    </citation>
    <scope>NUCLEOTIDE SEQUENCE</scope>
    <source>
        <strain evidence="15">PB745_01</strain>
        <tissue evidence="15">Gill</tissue>
    </source>
</reference>
<keyword evidence="6" id="KW-0677">Repeat</keyword>